<comment type="caution">
    <text evidence="1">The sequence shown here is derived from an EMBL/GenBank/DDBJ whole genome shotgun (WGS) entry which is preliminary data.</text>
</comment>
<sequence length="479" mass="55067">MDTFMQSLFLIFITLIASIYVYVFHKKKQSTIKNLPPGTFGWPIVGDETYQFLFQKIETFLQERTKKYSSEIFKTKLFGESTVVMFGPAANKFISMNEQKLVKVWYLKSQCKLFNLPDQNQTQEAMQKQVVVASAPVKMLGFLKPEGIVRYMRNNNIESIIHKHFITHWEGKTELKVYPLVKSFTISLAFQFFLGIDESNYVAKFATKFENLYYGIYSVPVNFPGSTYHKAMKGASEIREEIQLLINDKIDGLSKGKIMDDLLAHIVDAEKSGKYVPKIEISNIIMGLINSSYISIAVTLAFMIKQIGMRPYIYQRILSEHADIVRSKGYGTVLDWESMQKLKYTWAVAQETMRLYPAAPGAFREAKTDITYEGFIIPKGWKIFWAFIGTNKNHKYFEEPESFDPSRFEGNVPAPYTYIPYGAGPRCCPGKDYTRFVILTFIHNLITKFKWEVILPDEKVSGALVPIPAEGVPIRLHRL</sequence>
<proteinExistence type="predicted"/>
<accession>A0ACB0M8V8</accession>
<protein>
    <submittedName>
        <fullName evidence="1">Uncharacterized protein</fullName>
    </submittedName>
</protein>
<dbReference type="EMBL" id="CASHSV030000823">
    <property type="protein sequence ID" value="CAJ2677189.1"/>
    <property type="molecule type" value="Genomic_DNA"/>
</dbReference>
<evidence type="ECO:0000313" key="2">
    <source>
        <dbReference type="Proteomes" id="UP001177021"/>
    </source>
</evidence>
<gene>
    <name evidence="1" type="ORF">MILVUS5_LOCUS39749</name>
</gene>
<name>A0ACB0M8V8_TRIPR</name>
<evidence type="ECO:0000313" key="1">
    <source>
        <dbReference type="EMBL" id="CAJ2677189.1"/>
    </source>
</evidence>
<keyword evidence="2" id="KW-1185">Reference proteome</keyword>
<reference evidence="1" key="1">
    <citation type="submission" date="2023-10" db="EMBL/GenBank/DDBJ databases">
        <authorList>
            <person name="Rodriguez Cubillos JULIANA M."/>
            <person name="De Vega J."/>
        </authorList>
    </citation>
    <scope>NUCLEOTIDE SEQUENCE</scope>
</reference>
<dbReference type="Proteomes" id="UP001177021">
    <property type="component" value="Unassembled WGS sequence"/>
</dbReference>
<organism evidence="1 2">
    <name type="scientific">Trifolium pratense</name>
    <name type="common">Red clover</name>
    <dbReference type="NCBI Taxonomy" id="57577"/>
    <lineage>
        <taxon>Eukaryota</taxon>
        <taxon>Viridiplantae</taxon>
        <taxon>Streptophyta</taxon>
        <taxon>Embryophyta</taxon>
        <taxon>Tracheophyta</taxon>
        <taxon>Spermatophyta</taxon>
        <taxon>Magnoliopsida</taxon>
        <taxon>eudicotyledons</taxon>
        <taxon>Gunneridae</taxon>
        <taxon>Pentapetalae</taxon>
        <taxon>rosids</taxon>
        <taxon>fabids</taxon>
        <taxon>Fabales</taxon>
        <taxon>Fabaceae</taxon>
        <taxon>Papilionoideae</taxon>
        <taxon>50 kb inversion clade</taxon>
        <taxon>NPAAA clade</taxon>
        <taxon>Hologalegina</taxon>
        <taxon>IRL clade</taxon>
        <taxon>Trifolieae</taxon>
        <taxon>Trifolium</taxon>
    </lineage>
</organism>